<evidence type="ECO:0000313" key="3">
    <source>
        <dbReference type="Proteomes" id="UP000037267"/>
    </source>
</evidence>
<proteinExistence type="predicted"/>
<sequence length="257" mass="28309">MGFTFNGISSQSMSIKARLTYWQASPSLRNSFVTIPGKPGVADFGSDIAEKIITVHCNVYPQYKFSKLVSVMDSLAEWLNPERGVQQLVLDDVPDRYFTARLSEAVDCDRLILSAGAFDLKFVCPDPHAYALTDETYSISVMGESTVTRLKGNADSEPVYLVKGIIPSGTNTYVSIQTNNEEIRVIGPLYDGETLIIDTGKVTAKVVDTSGETLRNGLPLMQELNFPVLRKGNNTVTITPVGADFTELKIQAKSRWR</sequence>
<dbReference type="InterPro" id="IPR006520">
    <property type="entry name" value="Dit_BPSPP_N"/>
</dbReference>
<keyword evidence="3" id="KW-1185">Reference proteome</keyword>
<evidence type="ECO:0000259" key="1">
    <source>
        <dbReference type="Pfam" id="PF05709"/>
    </source>
</evidence>
<dbReference type="Proteomes" id="UP000037267">
    <property type="component" value="Unassembled WGS sequence"/>
</dbReference>
<organism evidence="2 3">
    <name type="scientific">Gottschalkia purinilytica</name>
    <name type="common">Clostridium purinilyticum</name>
    <dbReference type="NCBI Taxonomy" id="1503"/>
    <lineage>
        <taxon>Bacteria</taxon>
        <taxon>Bacillati</taxon>
        <taxon>Bacillota</taxon>
        <taxon>Tissierellia</taxon>
        <taxon>Tissierellales</taxon>
        <taxon>Gottschalkiaceae</taxon>
        <taxon>Gottschalkia</taxon>
    </lineage>
</organism>
<dbReference type="OrthoDB" id="3078561at2"/>
<dbReference type="AlphaFoldDB" id="A0A0L0WAH2"/>
<comment type="caution">
    <text evidence="2">The sequence shown here is derived from an EMBL/GenBank/DDBJ whole genome shotgun (WGS) entry which is preliminary data.</text>
</comment>
<gene>
    <name evidence="2" type="ORF">CLPU_7c00750</name>
</gene>
<accession>A0A0L0WAH2</accession>
<reference evidence="3" key="1">
    <citation type="submission" date="2015-07" db="EMBL/GenBank/DDBJ databases">
        <title>Draft genome sequence of the purine-degrading Gottschalkia purinilyticum DSM 1384 (formerly Clostridium purinilyticum).</title>
        <authorList>
            <person name="Poehlein A."/>
            <person name="Schiel-Bengelsdorf B."/>
            <person name="Bengelsdorf F.R."/>
            <person name="Daniel R."/>
            <person name="Duerre P."/>
        </authorList>
    </citation>
    <scope>NUCLEOTIDE SEQUENCE [LARGE SCALE GENOMIC DNA]</scope>
    <source>
        <strain evidence="3">DSM 1384</strain>
    </source>
</reference>
<evidence type="ECO:0000313" key="2">
    <source>
        <dbReference type="EMBL" id="KNF08447.1"/>
    </source>
</evidence>
<dbReference type="EMBL" id="LGSS01000007">
    <property type="protein sequence ID" value="KNF08447.1"/>
    <property type="molecule type" value="Genomic_DNA"/>
</dbReference>
<dbReference type="Pfam" id="PF05709">
    <property type="entry name" value="Sipho_tail"/>
    <property type="match status" value="1"/>
</dbReference>
<dbReference type="NCBIfam" id="TIGR01633">
    <property type="entry name" value="phi3626_gp14_N"/>
    <property type="match status" value="1"/>
</dbReference>
<protein>
    <submittedName>
        <fullName evidence="2">Putative phage tail protein</fullName>
    </submittedName>
</protein>
<feature type="domain" description="Siphovirus-type tail component RIFT-related" evidence="1">
    <location>
        <begin position="27"/>
        <end position="124"/>
    </location>
</feature>
<dbReference type="RefSeq" id="WP_044037658.1">
    <property type="nucleotide sequence ID" value="NZ_LGSS01000007.1"/>
</dbReference>
<dbReference type="Gene3D" id="2.40.30.200">
    <property type="match status" value="1"/>
</dbReference>
<name>A0A0L0WAH2_GOTPU</name>
<dbReference type="PATRIC" id="fig|1503.3.peg.3062"/>
<dbReference type="InterPro" id="IPR008841">
    <property type="entry name" value="Siphovirus-type_tail_N"/>
</dbReference>
<dbReference type="STRING" id="1503.CLPU_7c00750"/>